<dbReference type="SUPFAM" id="SSF52540">
    <property type="entry name" value="P-loop containing nucleoside triphosphate hydrolases"/>
    <property type="match status" value="1"/>
</dbReference>
<dbReference type="InterPro" id="IPR027417">
    <property type="entry name" value="P-loop_NTPase"/>
</dbReference>
<dbReference type="SMART" id="SM00400">
    <property type="entry name" value="ZnF_CHCC"/>
    <property type="match status" value="1"/>
</dbReference>
<dbReference type="InterPro" id="IPR002694">
    <property type="entry name" value="Znf_CHC2"/>
</dbReference>
<accession>A0ABY9Q6M5</accession>
<feature type="domain" description="Zinc finger CHC2-type" evidence="1">
    <location>
        <begin position="40"/>
        <end position="93"/>
    </location>
</feature>
<dbReference type="Pfam" id="PF01807">
    <property type="entry name" value="Zn_ribbon_DnaG"/>
    <property type="match status" value="1"/>
</dbReference>
<dbReference type="Pfam" id="PF05272">
    <property type="entry name" value="VapE-like_dom"/>
    <property type="match status" value="1"/>
</dbReference>
<dbReference type="SUPFAM" id="SSF57783">
    <property type="entry name" value="Zinc beta-ribbon"/>
    <property type="match status" value="1"/>
</dbReference>
<dbReference type="EMBL" id="CP101639">
    <property type="protein sequence ID" value="WMT83643.1"/>
    <property type="molecule type" value="Genomic_DNA"/>
</dbReference>
<dbReference type="InterPro" id="IPR036977">
    <property type="entry name" value="DNA_primase_Znf_CHC2"/>
</dbReference>
<sequence>MQEIPNKMEEPILKLVTDESKLIQELYEYGSFKAREKDKYSCMFCPSSDALSIYKKDNHYYYKCFSCGESGDILNLVKTKENLSTFEALKKLADKYQINLDLGTPVKTNRVIKSKVVDFYEKKSEEALKKGDLDEAFRSSCEADRQQENNYYLDFPFLDNKNNPLKVWENVEALLIKLDIKPIYNIITKQIEVLNTDTIDFNNQVMDIHSVCHKHGLKVSIDFLIKAINRIGEKNKHNPVIKYLEQCEFLYDGEAGHIDKLCETLIVPEYFNKELRNNLITKWLLSTVNIAYNEGYSTVEGCLVLQGPQGCGKTSWIKHLVPKEFLKTGLDLDPSNTDSIRKCIKYWVVELGELDSTMKSDQSKLKAFLTESVDEFRVPYAISPVRYNRTTSFFGTVNKSNFLKDETGDRRYWVIPVNDIDVDKLRNLDINQIWGEVMSLLPSNVNNLYLNKEELKALSESNEEFSAKGNTQIMVEASFDWDSNKDTWVFRSTSEIAARLGLKTTTGLKEALESMGAEYTRGRIEGKRQRGYLVPKYYMIIK</sequence>
<reference evidence="2 3" key="1">
    <citation type="submission" date="2022-07" db="EMBL/GenBank/DDBJ databases">
        <title>Genome sequence of Terrisporobacter mayombei DSM6539.</title>
        <authorList>
            <person name="Boeer T."/>
            <person name="Bengelsdorf F.R."/>
            <person name="Daniel R."/>
            <person name="Poehlein A."/>
        </authorList>
    </citation>
    <scope>NUCLEOTIDE SEQUENCE [LARGE SCALE GENOMIC DNA]</scope>
    <source>
        <strain evidence="2 3">DSM 6539</strain>
        <plasmid evidence="2 3">pTM2</plasmid>
    </source>
</reference>
<dbReference type="GO" id="GO:0016779">
    <property type="term" value="F:nucleotidyltransferase activity"/>
    <property type="evidence" value="ECO:0007669"/>
    <property type="project" value="UniProtKB-KW"/>
</dbReference>
<keyword evidence="2" id="KW-0614">Plasmid</keyword>
<keyword evidence="2" id="KW-0808">Transferase</keyword>
<dbReference type="Gene3D" id="3.90.580.10">
    <property type="entry name" value="Zinc finger, CHC2-type domain"/>
    <property type="match status" value="1"/>
</dbReference>
<organism evidence="2 3">
    <name type="scientific">Terrisporobacter mayombei</name>
    <dbReference type="NCBI Taxonomy" id="1541"/>
    <lineage>
        <taxon>Bacteria</taxon>
        <taxon>Bacillati</taxon>
        <taxon>Bacillota</taxon>
        <taxon>Clostridia</taxon>
        <taxon>Peptostreptococcales</taxon>
        <taxon>Peptostreptococcaceae</taxon>
        <taxon>Terrisporobacter</taxon>
    </lineage>
</organism>
<dbReference type="PANTHER" id="PTHR34985">
    <property type="entry name" value="SLR0554 PROTEIN"/>
    <property type="match status" value="1"/>
</dbReference>
<keyword evidence="3" id="KW-1185">Reference proteome</keyword>
<dbReference type="InterPro" id="IPR007936">
    <property type="entry name" value="VapE-like_dom"/>
</dbReference>
<dbReference type="PANTHER" id="PTHR34985:SF1">
    <property type="entry name" value="SLR0554 PROTEIN"/>
    <property type="match status" value="1"/>
</dbReference>
<evidence type="ECO:0000313" key="2">
    <source>
        <dbReference type="EMBL" id="WMT83643.1"/>
    </source>
</evidence>
<keyword evidence="2" id="KW-0548">Nucleotidyltransferase</keyword>
<dbReference type="RefSeq" id="WP_228106734.1">
    <property type="nucleotide sequence ID" value="NZ_CP101639.1"/>
</dbReference>
<proteinExistence type="predicted"/>
<evidence type="ECO:0000313" key="3">
    <source>
        <dbReference type="Proteomes" id="UP001235030"/>
    </source>
</evidence>
<geneLocation type="plasmid" evidence="2 3">
    <name>pTM2</name>
</geneLocation>
<gene>
    <name evidence="2" type="primary">dnaG_3</name>
    <name evidence="2" type="ORF">TEMA_41640</name>
</gene>
<name>A0ABY9Q6M5_9FIRM</name>
<protein>
    <submittedName>
        <fullName evidence="2">DNA primase</fullName>
        <ecNumber evidence="2">2.7.7.-</ecNumber>
    </submittedName>
</protein>
<dbReference type="EC" id="2.7.7.-" evidence="2"/>
<evidence type="ECO:0000259" key="1">
    <source>
        <dbReference type="SMART" id="SM00400"/>
    </source>
</evidence>
<dbReference type="Proteomes" id="UP001235030">
    <property type="component" value="Plasmid pTM2"/>
</dbReference>